<organism evidence="4 5">
    <name type="scientific">Allostreptomyces psammosilenae</name>
    <dbReference type="NCBI Taxonomy" id="1892865"/>
    <lineage>
        <taxon>Bacteria</taxon>
        <taxon>Bacillati</taxon>
        <taxon>Actinomycetota</taxon>
        <taxon>Actinomycetes</taxon>
        <taxon>Kitasatosporales</taxon>
        <taxon>Streptomycetaceae</taxon>
        <taxon>Allostreptomyces</taxon>
    </lineage>
</organism>
<feature type="modified residue" description="4-aspartylphosphate" evidence="2">
    <location>
        <position position="56"/>
    </location>
</feature>
<comment type="caution">
    <text evidence="4">The sequence shown here is derived from an EMBL/GenBank/DDBJ whole genome shotgun (WGS) entry which is preliminary data.</text>
</comment>
<dbReference type="Gene3D" id="3.40.50.2300">
    <property type="match status" value="1"/>
</dbReference>
<dbReference type="InterPro" id="IPR011006">
    <property type="entry name" value="CheY-like_superfamily"/>
</dbReference>
<dbReference type="RefSeq" id="WP_179814993.1">
    <property type="nucleotide sequence ID" value="NZ_JACBZD010000001.1"/>
</dbReference>
<name>A0A853A786_9ACTN</name>
<keyword evidence="1 2" id="KW-0597">Phosphoprotein</keyword>
<dbReference type="PANTHER" id="PTHR44591:SF18">
    <property type="entry name" value="REGULATORY PROTEIN"/>
    <property type="match status" value="1"/>
</dbReference>
<sequence length="144" mass="15026">MCGATGRVLVVDDSADIRQLIGVNLELEGFEVVTAVDGVEALEAVHRWCPDVVTLDLRMPRLDGLHTVAALRADPRTQHLPIVVVSASGPRELARARQLGVAAAVAKPFDPGQLVAVVRAAAARGGAEANPVAGEPVSSPTLER</sequence>
<dbReference type="GO" id="GO:0000160">
    <property type="term" value="P:phosphorelay signal transduction system"/>
    <property type="evidence" value="ECO:0007669"/>
    <property type="project" value="InterPro"/>
</dbReference>
<dbReference type="InterPro" id="IPR001789">
    <property type="entry name" value="Sig_transdc_resp-reg_receiver"/>
</dbReference>
<accession>A0A853A786</accession>
<evidence type="ECO:0000313" key="5">
    <source>
        <dbReference type="Proteomes" id="UP000567795"/>
    </source>
</evidence>
<dbReference type="InterPro" id="IPR050595">
    <property type="entry name" value="Bact_response_regulator"/>
</dbReference>
<dbReference type="Pfam" id="PF00072">
    <property type="entry name" value="Response_reg"/>
    <property type="match status" value="1"/>
</dbReference>
<evidence type="ECO:0000256" key="2">
    <source>
        <dbReference type="PROSITE-ProRule" id="PRU00169"/>
    </source>
</evidence>
<keyword evidence="5" id="KW-1185">Reference proteome</keyword>
<evidence type="ECO:0000256" key="1">
    <source>
        <dbReference type="ARBA" id="ARBA00022553"/>
    </source>
</evidence>
<evidence type="ECO:0000259" key="3">
    <source>
        <dbReference type="PROSITE" id="PS50110"/>
    </source>
</evidence>
<dbReference type="PANTHER" id="PTHR44591">
    <property type="entry name" value="STRESS RESPONSE REGULATOR PROTEIN 1"/>
    <property type="match status" value="1"/>
</dbReference>
<reference evidence="4 5" key="1">
    <citation type="submission" date="2020-07" db="EMBL/GenBank/DDBJ databases">
        <title>Sequencing the genomes of 1000 actinobacteria strains.</title>
        <authorList>
            <person name="Klenk H.-P."/>
        </authorList>
    </citation>
    <scope>NUCLEOTIDE SEQUENCE [LARGE SCALE GENOMIC DNA]</scope>
    <source>
        <strain evidence="4 5">DSM 42178</strain>
    </source>
</reference>
<evidence type="ECO:0000313" key="4">
    <source>
        <dbReference type="EMBL" id="NYI06408.1"/>
    </source>
</evidence>
<dbReference type="AlphaFoldDB" id="A0A853A786"/>
<protein>
    <submittedName>
        <fullName evidence="4">CheY-like chemotaxis protein</fullName>
    </submittedName>
</protein>
<gene>
    <name evidence="4" type="ORF">FHU37_003351</name>
</gene>
<dbReference type="SMART" id="SM00448">
    <property type="entry name" value="REC"/>
    <property type="match status" value="1"/>
</dbReference>
<dbReference type="PROSITE" id="PS50110">
    <property type="entry name" value="RESPONSE_REGULATORY"/>
    <property type="match status" value="1"/>
</dbReference>
<feature type="domain" description="Response regulatory" evidence="3">
    <location>
        <begin position="7"/>
        <end position="122"/>
    </location>
</feature>
<proteinExistence type="predicted"/>
<dbReference type="SUPFAM" id="SSF52172">
    <property type="entry name" value="CheY-like"/>
    <property type="match status" value="1"/>
</dbReference>
<dbReference type="Proteomes" id="UP000567795">
    <property type="component" value="Unassembled WGS sequence"/>
</dbReference>
<dbReference type="EMBL" id="JACBZD010000001">
    <property type="protein sequence ID" value="NYI06408.1"/>
    <property type="molecule type" value="Genomic_DNA"/>
</dbReference>